<evidence type="ECO:0000256" key="1">
    <source>
        <dbReference type="SAM" id="Coils"/>
    </source>
</evidence>
<reference evidence="4 5" key="1">
    <citation type="submission" date="2022-01" db="EMBL/GenBank/DDBJ databases">
        <title>A high-quality chromosome-level genome assembly of rohu carp, Labeo rohita.</title>
        <authorList>
            <person name="Arick M.A. II"/>
            <person name="Hsu C.-Y."/>
            <person name="Magbanua Z."/>
            <person name="Pechanova O."/>
            <person name="Grover C."/>
            <person name="Miller E."/>
            <person name="Thrash A."/>
            <person name="Ezzel L."/>
            <person name="Alam S."/>
            <person name="Benzie J."/>
            <person name="Hamilton M."/>
            <person name="Karsi A."/>
            <person name="Lawrence M.L."/>
            <person name="Peterson D.G."/>
        </authorList>
    </citation>
    <scope>NUCLEOTIDE SEQUENCE [LARGE SCALE GENOMIC DNA]</scope>
    <source>
        <strain evidence="5">BAU-BD-2019</strain>
        <tissue evidence="4">Blood</tissue>
    </source>
</reference>
<keyword evidence="2" id="KW-0812">Transmembrane</keyword>
<dbReference type="PANTHER" id="PTHR47308:SF1">
    <property type="entry name" value="NUCLEAR GTPASE SLIP-GC"/>
    <property type="match status" value="1"/>
</dbReference>
<evidence type="ECO:0000313" key="5">
    <source>
        <dbReference type="Proteomes" id="UP000830375"/>
    </source>
</evidence>
<dbReference type="InterPro" id="IPR045063">
    <property type="entry name" value="Dynamin_N"/>
</dbReference>
<evidence type="ECO:0000259" key="3">
    <source>
        <dbReference type="Pfam" id="PF00350"/>
    </source>
</evidence>
<dbReference type="Proteomes" id="UP000830375">
    <property type="component" value="Unassembled WGS sequence"/>
</dbReference>
<dbReference type="Gene3D" id="3.40.50.300">
    <property type="entry name" value="P-loop containing nucleotide triphosphate hydrolases"/>
    <property type="match status" value="2"/>
</dbReference>
<dbReference type="Pfam" id="PF00350">
    <property type="entry name" value="Dynamin_N"/>
    <property type="match status" value="1"/>
</dbReference>
<sequence>MIKKIKRNISIQDSTDLKTYIILQILLYIIMYRDQILNMDMMYKCNTNRKKVTIGIFGRSGEGKSSLLNAVLGERYLLPSGSSGACTAITTQVEGNLSDSDYTAEIEFITKEVSLSVSSYCDYFSKTIKITCEVKVIILHCEMYCCLYLVSLQEWDSQLKYLLLDLSDKTEERNDDLTKIAIEKITALYGANKFKKTLDELKKDAKSAEIEKLLLMKKKTISNMNSSNFAREISQFIQHSRSNPGNWYWPIVKSVTIKVPNPLLEHIVFVDIPGTGDCNKTRDSLWKSKLAECSIVWIISAINRGTTDEDPWEILKHCVYYMTQAGECKSINFIFTKTDDIDPEEYIRNISSKETVRESFENSKLKKKMTLNIFTVSTRAYFDKTLCMKHSDTEIPKLQDVLKNLNSSINKDLARDYVNEAKGILSLIKSVQSETGNVVQTGVHEKFELNLFKALEKLGWQFDMLCCVLEKCLSDGVEESERLCSTSACSIISPNLPHGKGGFHKILKALCKNDGYHWSNAWSKDLDLNMELAQHMHKNIEEEVDCKTGKSVQEQIEKFSIIQSDTEPSRASMIYHIDNFIKREEIKLKMRLKREVIERKKKISLSITTTIKDAMFSGTGSMKKMQNTLTEAIDNLKHDMFIQAKAEALRKFRDLEQHIKDTLESGLQRSILLLLKTGKIKLGKREPCLVQSN</sequence>
<name>A0ABQ8LAP6_LABRO</name>
<comment type="caution">
    <text evidence="4">The sequence shown here is derived from an EMBL/GenBank/DDBJ whole genome shotgun (WGS) entry which is preliminary data.</text>
</comment>
<dbReference type="PANTHER" id="PTHR47308">
    <property type="entry name" value="NUCLEAR GTPASE SLIP-GC"/>
    <property type="match status" value="1"/>
</dbReference>
<dbReference type="InterPro" id="IPR027417">
    <property type="entry name" value="P-loop_NTPase"/>
</dbReference>
<dbReference type="EMBL" id="JACTAM010000117">
    <property type="protein sequence ID" value="KAI2647812.1"/>
    <property type="molecule type" value="Genomic_DNA"/>
</dbReference>
<feature type="domain" description="Dynamin N-terminal" evidence="3">
    <location>
        <begin position="54"/>
        <end position="307"/>
    </location>
</feature>
<gene>
    <name evidence="4" type="ORF">H4Q32_026128</name>
</gene>
<organism evidence="4 5">
    <name type="scientific">Labeo rohita</name>
    <name type="common">Indian major carp</name>
    <name type="synonym">Cyprinus rohita</name>
    <dbReference type="NCBI Taxonomy" id="84645"/>
    <lineage>
        <taxon>Eukaryota</taxon>
        <taxon>Metazoa</taxon>
        <taxon>Chordata</taxon>
        <taxon>Craniata</taxon>
        <taxon>Vertebrata</taxon>
        <taxon>Euteleostomi</taxon>
        <taxon>Actinopterygii</taxon>
        <taxon>Neopterygii</taxon>
        <taxon>Teleostei</taxon>
        <taxon>Ostariophysi</taxon>
        <taxon>Cypriniformes</taxon>
        <taxon>Cyprinidae</taxon>
        <taxon>Labeoninae</taxon>
        <taxon>Labeonini</taxon>
        <taxon>Labeo</taxon>
    </lineage>
</organism>
<evidence type="ECO:0000256" key="2">
    <source>
        <dbReference type="SAM" id="Phobius"/>
    </source>
</evidence>
<keyword evidence="1" id="KW-0175">Coiled coil</keyword>
<keyword evidence="2" id="KW-1133">Transmembrane helix</keyword>
<accession>A0ABQ8LAP6</accession>
<proteinExistence type="predicted"/>
<feature type="transmembrane region" description="Helical" evidence="2">
    <location>
        <begin position="20"/>
        <end position="37"/>
    </location>
</feature>
<dbReference type="InterPro" id="IPR053082">
    <property type="entry name" value="Nuclear_GTPase_SLIP-GC"/>
</dbReference>
<evidence type="ECO:0000313" key="4">
    <source>
        <dbReference type="EMBL" id="KAI2647812.1"/>
    </source>
</evidence>
<keyword evidence="2" id="KW-0472">Membrane</keyword>
<keyword evidence="5" id="KW-1185">Reference proteome</keyword>
<dbReference type="SUPFAM" id="SSF52540">
    <property type="entry name" value="P-loop containing nucleoside triphosphate hydrolases"/>
    <property type="match status" value="1"/>
</dbReference>
<feature type="coiled-coil region" evidence="1">
    <location>
        <begin position="191"/>
        <end position="218"/>
    </location>
</feature>
<protein>
    <submittedName>
        <fullName evidence="4">Nuclear GTPase SLIP-GC</fullName>
    </submittedName>
</protein>